<accession>A0A0C2F5C4</accession>
<evidence type="ECO:0000313" key="11">
    <source>
        <dbReference type="EMBL" id="KIH43750.1"/>
    </source>
</evidence>
<keyword evidence="7" id="KW-0378">Hydrolase</keyword>
<evidence type="ECO:0000256" key="1">
    <source>
        <dbReference type="ARBA" id="ARBA00001946"/>
    </source>
</evidence>
<evidence type="ECO:0000313" key="12">
    <source>
        <dbReference type="Proteomes" id="UP000054047"/>
    </source>
</evidence>
<name>A0A0C2F5C4_9BILA</name>
<evidence type="ECO:0000256" key="2">
    <source>
        <dbReference type="ARBA" id="ARBA00001947"/>
    </source>
</evidence>
<comment type="cofactor">
    <cofactor evidence="2">
        <name>Zn(2+)</name>
        <dbReference type="ChEBI" id="CHEBI:29105"/>
    </cofactor>
</comment>
<gene>
    <name evidence="11" type="ORF">ANCDUO_26238</name>
</gene>
<feature type="non-terminal residue" evidence="11">
    <location>
        <position position="61"/>
    </location>
</feature>
<dbReference type="Gene3D" id="3.40.720.10">
    <property type="entry name" value="Alkaline Phosphatase, subunit A"/>
    <property type="match status" value="1"/>
</dbReference>
<protein>
    <recommendedName>
        <fullName evidence="4">alkaline phosphatase</fullName>
        <ecNumber evidence="4">3.1.3.1</ecNumber>
    </recommendedName>
</protein>
<comment type="similarity">
    <text evidence="3">Belongs to the alkaline phosphatase family.</text>
</comment>
<dbReference type="GO" id="GO:0046872">
    <property type="term" value="F:metal ion binding"/>
    <property type="evidence" value="ECO:0007669"/>
    <property type="project" value="UniProtKB-KW"/>
</dbReference>
<dbReference type="InterPro" id="IPR018299">
    <property type="entry name" value="Alkaline_phosphatase_AS"/>
</dbReference>
<keyword evidence="6" id="KW-0479">Metal-binding</keyword>
<feature type="active site" description="Phosphoserine intermediate" evidence="10">
    <location>
        <position position="49"/>
    </location>
</feature>
<organism evidence="11 12">
    <name type="scientific">Ancylostoma duodenale</name>
    <dbReference type="NCBI Taxonomy" id="51022"/>
    <lineage>
        <taxon>Eukaryota</taxon>
        <taxon>Metazoa</taxon>
        <taxon>Ecdysozoa</taxon>
        <taxon>Nematoda</taxon>
        <taxon>Chromadorea</taxon>
        <taxon>Rhabditida</taxon>
        <taxon>Rhabditina</taxon>
        <taxon>Rhabditomorpha</taxon>
        <taxon>Strongyloidea</taxon>
        <taxon>Ancylostomatidae</taxon>
        <taxon>Ancylostomatinae</taxon>
        <taxon>Ancylostoma</taxon>
    </lineage>
</organism>
<evidence type="ECO:0000256" key="10">
    <source>
        <dbReference type="PIRSR" id="PIRSR601952-1"/>
    </source>
</evidence>
<dbReference type="PANTHER" id="PTHR11596">
    <property type="entry name" value="ALKALINE PHOSPHATASE"/>
    <property type="match status" value="1"/>
</dbReference>
<comment type="cofactor">
    <cofactor evidence="1">
        <name>Mg(2+)</name>
        <dbReference type="ChEBI" id="CHEBI:18420"/>
    </cofactor>
</comment>
<dbReference type="GO" id="GO:0004035">
    <property type="term" value="F:alkaline phosphatase activity"/>
    <property type="evidence" value="ECO:0007669"/>
    <property type="project" value="UniProtKB-EC"/>
</dbReference>
<dbReference type="AlphaFoldDB" id="A0A0C2F5C4"/>
<sequence length="61" mass="6625">MGLEVVTSARINKNQVLGNPYLNEPLFFEKFRTAGLLKTSSLSHHVTDSAAGATAMFTGRK</sequence>
<keyword evidence="12" id="KW-1185">Reference proteome</keyword>
<evidence type="ECO:0000256" key="9">
    <source>
        <dbReference type="ARBA" id="ARBA00022842"/>
    </source>
</evidence>
<reference evidence="11 12" key="1">
    <citation type="submission" date="2013-12" db="EMBL/GenBank/DDBJ databases">
        <title>Draft genome of the parsitic nematode Ancylostoma duodenale.</title>
        <authorList>
            <person name="Mitreva M."/>
        </authorList>
    </citation>
    <scope>NUCLEOTIDE SEQUENCE [LARGE SCALE GENOMIC DNA]</scope>
    <source>
        <strain evidence="11 12">Zhejiang</strain>
    </source>
</reference>
<evidence type="ECO:0000256" key="8">
    <source>
        <dbReference type="ARBA" id="ARBA00022833"/>
    </source>
</evidence>
<dbReference type="PANTHER" id="PTHR11596:SF5">
    <property type="entry name" value="ALKALINE PHOSPHATASE"/>
    <property type="match status" value="1"/>
</dbReference>
<keyword evidence="5" id="KW-0597">Phosphoprotein</keyword>
<dbReference type="SUPFAM" id="SSF53649">
    <property type="entry name" value="Alkaline phosphatase-like"/>
    <property type="match status" value="1"/>
</dbReference>
<dbReference type="InterPro" id="IPR017850">
    <property type="entry name" value="Alkaline_phosphatase_core_sf"/>
</dbReference>
<dbReference type="EMBL" id="KN783147">
    <property type="protein sequence ID" value="KIH43750.1"/>
    <property type="molecule type" value="Genomic_DNA"/>
</dbReference>
<dbReference type="PROSITE" id="PS00123">
    <property type="entry name" value="ALKALINE_PHOSPHATASE"/>
    <property type="match status" value="1"/>
</dbReference>
<proteinExistence type="inferred from homology"/>
<dbReference type="Proteomes" id="UP000054047">
    <property type="component" value="Unassembled WGS sequence"/>
</dbReference>
<dbReference type="InterPro" id="IPR001952">
    <property type="entry name" value="Alkaline_phosphatase"/>
</dbReference>
<evidence type="ECO:0000256" key="3">
    <source>
        <dbReference type="ARBA" id="ARBA00005984"/>
    </source>
</evidence>
<evidence type="ECO:0000256" key="7">
    <source>
        <dbReference type="ARBA" id="ARBA00022801"/>
    </source>
</evidence>
<keyword evidence="9" id="KW-0460">Magnesium</keyword>
<evidence type="ECO:0000256" key="5">
    <source>
        <dbReference type="ARBA" id="ARBA00022553"/>
    </source>
</evidence>
<dbReference type="Pfam" id="PF00245">
    <property type="entry name" value="Alk_phosphatase"/>
    <property type="match status" value="1"/>
</dbReference>
<dbReference type="OrthoDB" id="5818554at2759"/>
<evidence type="ECO:0000256" key="6">
    <source>
        <dbReference type="ARBA" id="ARBA00022723"/>
    </source>
</evidence>
<keyword evidence="8" id="KW-0862">Zinc</keyword>
<dbReference type="EC" id="3.1.3.1" evidence="4"/>
<evidence type="ECO:0000256" key="4">
    <source>
        <dbReference type="ARBA" id="ARBA00012647"/>
    </source>
</evidence>